<dbReference type="Proteomes" id="UP001107558">
    <property type="component" value="Chromosome 4"/>
</dbReference>
<proteinExistence type="predicted"/>
<protein>
    <recommendedName>
        <fullName evidence="5">Leucine rich repeat protein</fullName>
    </recommendedName>
</protein>
<gene>
    <name evidence="3" type="ORF">PVAND_014770</name>
</gene>
<accession>A0A9J6BB11</accession>
<keyword evidence="1 2" id="KW-0732">Signal</keyword>
<organism evidence="3 4">
    <name type="scientific">Polypedilum vanderplanki</name>
    <name type="common">Sleeping chironomid midge</name>
    <dbReference type="NCBI Taxonomy" id="319348"/>
    <lineage>
        <taxon>Eukaryota</taxon>
        <taxon>Metazoa</taxon>
        <taxon>Ecdysozoa</taxon>
        <taxon>Arthropoda</taxon>
        <taxon>Hexapoda</taxon>
        <taxon>Insecta</taxon>
        <taxon>Pterygota</taxon>
        <taxon>Neoptera</taxon>
        <taxon>Endopterygota</taxon>
        <taxon>Diptera</taxon>
        <taxon>Nematocera</taxon>
        <taxon>Chironomoidea</taxon>
        <taxon>Chironomidae</taxon>
        <taxon>Chironominae</taxon>
        <taxon>Polypedilum</taxon>
        <taxon>Polypedilum</taxon>
    </lineage>
</organism>
<comment type="caution">
    <text evidence="3">The sequence shown here is derived from an EMBL/GenBank/DDBJ whole genome shotgun (WGS) entry which is preliminary data.</text>
</comment>
<sequence>MKNLLRFFIISSSIIICLSNSINITITCEYTPNFNQSTNTTTFYCFTKNVSITEKETNVVKIIELQNSTTKSFSSSKVTLFSINSQIVKYFPQNIDKIFKNLQTLTIRNCELKEISQKDLKNFKNLKFLQLARNKIVKIEKNLFKFNPKLELIDLFKNQLKVIDADTFDDLKNLNTLFLVDNKCISKQALSNRNEVLKLIQEIKINCK</sequence>
<evidence type="ECO:0000256" key="1">
    <source>
        <dbReference type="ARBA" id="ARBA00022729"/>
    </source>
</evidence>
<evidence type="ECO:0000313" key="3">
    <source>
        <dbReference type="EMBL" id="KAG5666760.1"/>
    </source>
</evidence>
<dbReference type="Pfam" id="PF13855">
    <property type="entry name" value="LRR_8"/>
    <property type="match status" value="1"/>
</dbReference>
<dbReference type="PANTHER" id="PTHR24373">
    <property type="entry name" value="SLIT RELATED LEUCINE-RICH REPEAT NEURONAL PROTEIN"/>
    <property type="match status" value="1"/>
</dbReference>
<dbReference type="SUPFAM" id="SSF52058">
    <property type="entry name" value="L domain-like"/>
    <property type="match status" value="1"/>
</dbReference>
<evidence type="ECO:0000313" key="4">
    <source>
        <dbReference type="Proteomes" id="UP001107558"/>
    </source>
</evidence>
<feature type="chain" id="PRO_5039944505" description="Leucine rich repeat protein" evidence="2">
    <location>
        <begin position="20"/>
        <end position="208"/>
    </location>
</feature>
<evidence type="ECO:0000256" key="2">
    <source>
        <dbReference type="SAM" id="SignalP"/>
    </source>
</evidence>
<dbReference type="InterPro" id="IPR050328">
    <property type="entry name" value="Dev_Immune_Receptor"/>
</dbReference>
<dbReference type="Gene3D" id="3.80.10.10">
    <property type="entry name" value="Ribonuclease Inhibitor"/>
    <property type="match status" value="1"/>
</dbReference>
<dbReference type="OrthoDB" id="433501at2759"/>
<reference evidence="3" key="1">
    <citation type="submission" date="2021-03" db="EMBL/GenBank/DDBJ databases">
        <title>Chromosome level genome of the anhydrobiotic midge Polypedilum vanderplanki.</title>
        <authorList>
            <person name="Yoshida Y."/>
            <person name="Kikawada T."/>
            <person name="Gusev O."/>
        </authorList>
    </citation>
    <scope>NUCLEOTIDE SEQUENCE</scope>
    <source>
        <strain evidence="3">NIAS01</strain>
        <tissue evidence="3">Whole body or cell culture</tissue>
    </source>
</reference>
<dbReference type="InterPro" id="IPR001611">
    <property type="entry name" value="Leu-rich_rpt"/>
</dbReference>
<feature type="signal peptide" evidence="2">
    <location>
        <begin position="1"/>
        <end position="19"/>
    </location>
</feature>
<dbReference type="AlphaFoldDB" id="A0A9J6BB11"/>
<evidence type="ECO:0008006" key="5">
    <source>
        <dbReference type="Google" id="ProtNLM"/>
    </source>
</evidence>
<dbReference type="GO" id="GO:0005615">
    <property type="term" value="C:extracellular space"/>
    <property type="evidence" value="ECO:0007669"/>
    <property type="project" value="TreeGrafter"/>
</dbReference>
<dbReference type="EMBL" id="JADBJN010000004">
    <property type="protein sequence ID" value="KAG5666760.1"/>
    <property type="molecule type" value="Genomic_DNA"/>
</dbReference>
<keyword evidence="4" id="KW-1185">Reference proteome</keyword>
<dbReference type="GO" id="GO:0031012">
    <property type="term" value="C:extracellular matrix"/>
    <property type="evidence" value="ECO:0007669"/>
    <property type="project" value="TreeGrafter"/>
</dbReference>
<name>A0A9J6BB11_POLVA</name>
<dbReference type="PANTHER" id="PTHR24373:SF370">
    <property type="entry name" value="FISH-LIPS, ISOFORM E"/>
    <property type="match status" value="1"/>
</dbReference>
<dbReference type="InterPro" id="IPR032675">
    <property type="entry name" value="LRR_dom_sf"/>
</dbReference>